<dbReference type="RefSeq" id="YP_009225624.1">
    <property type="nucleotide sequence ID" value="NC_029094.1"/>
</dbReference>
<keyword evidence="1" id="KW-0472">Membrane</keyword>
<dbReference type="OrthoDB" id="26846at10239"/>
<keyword evidence="1" id="KW-1133">Transmembrane helix</keyword>
<dbReference type="Proteomes" id="UP000202763">
    <property type="component" value="Segment"/>
</dbReference>
<keyword evidence="1" id="KW-0812">Transmembrane</keyword>
<proteinExistence type="predicted"/>
<dbReference type="GeneID" id="26796685"/>
<organism evidence="2 3">
    <name type="scientific">Pseudoalteromonas phage H101</name>
    <dbReference type="NCBI Taxonomy" id="1654919"/>
    <lineage>
        <taxon>Viruses</taxon>
        <taxon>Duplodnaviria</taxon>
        <taxon>Heunggongvirae</taxon>
        <taxon>Uroviricota</taxon>
        <taxon>Caudoviricetes</taxon>
        <taxon>Shandongvirus</taxon>
        <taxon>Shandongvirus H101</taxon>
    </lineage>
</organism>
<dbReference type="KEGG" id="vg:26796685"/>
<feature type="transmembrane region" description="Helical" evidence="1">
    <location>
        <begin position="39"/>
        <end position="59"/>
    </location>
</feature>
<keyword evidence="3" id="KW-1185">Reference proteome</keyword>
<name>A0A0H4IT68_9CAUD</name>
<evidence type="ECO:0000256" key="1">
    <source>
        <dbReference type="SAM" id="Phobius"/>
    </source>
</evidence>
<evidence type="ECO:0000313" key="3">
    <source>
        <dbReference type="Proteomes" id="UP000202763"/>
    </source>
</evidence>
<dbReference type="EMBL" id="KR534323">
    <property type="protein sequence ID" value="AKO61091.1"/>
    <property type="molecule type" value="Genomic_DNA"/>
</dbReference>
<accession>A0A0H4IT68</accession>
<protein>
    <submittedName>
        <fullName evidence="2">Uncharacterized protein</fullName>
    </submittedName>
</protein>
<evidence type="ECO:0000313" key="2">
    <source>
        <dbReference type="EMBL" id="AKO61091.1"/>
    </source>
</evidence>
<reference evidence="2 3" key="1">
    <citation type="submission" date="2015-05" db="EMBL/GenBank/DDBJ databases">
        <authorList>
            <person name="Wang D.B."/>
            <person name="Wang M."/>
        </authorList>
    </citation>
    <scope>NUCLEOTIDE SEQUENCE [LARGE SCALE GENOMIC DNA]</scope>
</reference>
<sequence length="60" mass="7016">MTAHIDTENLETEVQECDPHNVHDLQRALQRVNHSKRGYMFLLGVSVFFNLVFIFGRVIE</sequence>